<evidence type="ECO:0000256" key="2">
    <source>
        <dbReference type="ARBA" id="ARBA00022801"/>
    </source>
</evidence>
<dbReference type="Gene3D" id="3.90.400.10">
    <property type="entry name" value="Oligo-1,6-glucosidase, Domain 2"/>
    <property type="match status" value="1"/>
</dbReference>
<proteinExistence type="inferred from homology"/>
<gene>
    <name evidence="6" type="ORF">I6H47_08600</name>
</gene>
<dbReference type="InterPro" id="IPR017853">
    <property type="entry name" value="GH"/>
</dbReference>
<dbReference type="AlphaFoldDB" id="A0A7T3ZWI1"/>
<evidence type="ECO:0000313" key="6">
    <source>
        <dbReference type="EMBL" id="QQB12945.1"/>
    </source>
</evidence>
<protein>
    <submittedName>
        <fullName evidence="6">Glycoside hydrolase family 13 protein</fullName>
    </submittedName>
</protein>
<feature type="domain" description="Glycosyl hydrolase family 13 catalytic" evidence="5">
    <location>
        <begin position="15"/>
        <end position="419"/>
    </location>
</feature>
<dbReference type="Proteomes" id="UP000595374">
    <property type="component" value="Chromosome"/>
</dbReference>
<dbReference type="CDD" id="cd11332">
    <property type="entry name" value="AmyAc_OligoGlu_TS"/>
    <property type="match status" value="1"/>
</dbReference>
<reference evidence="6 7" key="1">
    <citation type="submission" date="2020-12" db="EMBL/GenBank/DDBJ databases">
        <title>FDA dAtabase for Regulatory Grade micrObial Sequences (FDA-ARGOS): Supporting development and validation of Infectious Disease Dx tests.</title>
        <authorList>
            <person name="Sproer C."/>
            <person name="Gronow S."/>
            <person name="Severitt S."/>
            <person name="Schroder I."/>
            <person name="Tallon L."/>
            <person name="Sadzewicz L."/>
            <person name="Zhao X."/>
            <person name="Boylan J."/>
            <person name="Ott S."/>
            <person name="Bowen H."/>
            <person name="Vavikolanu K."/>
            <person name="Mehta A."/>
            <person name="Aluvathingal J."/>
            <person name="Nadendla S."/>
            <person name="Lowell S."/>
            <person name="Myers T."/>
            <person name="Yan Y."/>
            <person name="Sichtig H."/>
        </authorList>
    </citation>
    <scope>NUCLEOTIDE SEQUENCE [LARGE SCALE GENOMIC DNA]</scope>
    <source>
        <strain evidence="6 7">FDAARGOS_990</strain>
    </source>
</reference>
<evidence type="ECO:0000256" key="4">
    <source>
        <dbReference type="SAM" id="MobiDB-lite"/>
    </source>
</evidence>
<evidence type="ECO:0000313" key="7">
    <source>
        <dbReference type="Proteomes" id="UP000595374"/>
    </source>
</evidence>
<organism evidence="6 7">
    <name type="scientific">Brevibacterium casei</name>
    <dbReference type="NCBI Taxonomy" id="33889"/>
    <lineage>
        <taxon>Bacteria</taxon>
        <taxon>Bacillati</taxon>
        <taxon>Actinomycetota</taxon>
        <taxon>Actinomycetes</taxon>
        <taxon>Micrococcales</taxon>
        <taxon>Brevibacteriaceae</taxon>
        <taxon>Brevibacterium</taxon>
    </lineage>
</organism>
<dbReference type="RefSeq" id="WP_198498204.1">
    <property type="nucleotide sequence ID" value="NZ_CP065989.1"/>
</dbReference>
<comment type="similarity">
    <text evidence="1">Belongs to the glycosyl hydrolase 13 family.</text>
</comment>
<dbReference type="InterPro" id="IPR045857">
    <property type="entry name" value="O16G_dom_2"/>
</dbReference>
<name>A0A7T3ZWI1_9MICO</name>
<dbReference type="SUPFAM" id="SSF51445">
    <property type="entry name" value="(Trans)glycosidases"/>
    <property type="match status" value="1"/>
</dbReference>
<dbReference type="InterPro" id="IPR006047">
    <property type="entry name" value="GH13_cat_dom"/>
</dbReference>
<keyword evidence="2 6" id="KW-0378">Hydrolase</keyword>
<dbReference type="SMART" id="SM00642">
    <property type="entry name" value="Aamy"/>
    <property type="match status" value="1"/>
</dbReference>
<dbReference type="PANTHER" id="PTHR10357:SF179">
    <property type="entry name" value="NEUTRAL AND BASIC AMINO ACID TRANSPORT PROTEIN RBAT"/>
    <property type="match status" value="1"/>
</dbReference>
<dbReference type="Gene3D" id="3.20.20.80">
    <property type="entry name" value="Glycosidases"/>
    <property type="match status" value="1"/>
</dbReference>
<evidence type="ECO:0000256" key="1">
    <source>
        <dbReference type="ARBA" id="ARBA00008061"/>
    </source>
</evidence>
<evidence type="ECO:0000259" key="5">
    <source>
        <dbReference type="SMART" id="SM00642"/>
    </source>
</evidence>
<evidence type="ECO:0000256" key="3">
    <source>
        <dbReference type="ARBA" id="ARBA00023295"/>
    </source>
</evidence>
<dbReference type="EMBL" id="CP065989">
    <property type="protein sequence ID" value="QQB12945.1"/>
    <property type="molecule type" value="Genomic_DNA"/>
</dbReference>
<dbReference type="GO" id="GO:0004556">
    <property type="term" value="F:alpha-amylase activity"/>
    <property type="evidence" value="ECO:0007669"/>
    <property type="project" value="TreeGrafter"/>
</dbReference>
<dbReference type="PANTHER" id="PTHR10357">
    <property type="entry name" value="ALPHA-AMYLASE FAMILY MEMBER"/>
    <property type="match status" value="1"/>
</dbReference>
<accession>A0A7T3ZWI1</accession>
<sequence>MAEGQSWAADAVIYQVYPRSFADGDGDGIGDLPGILERFDHFTDLGVDAIWLSPFYPSPGNDAGYDISDYRDVDPVFGTLADFDALIARAHAAGVRVIVDLVPNHTSAAHPWFQEALRAEAGDPARDMYIFRTGRDGGEAPPNNWTSVFGGPAWTRVDGSDDWYLHLFDPTQPDLNWDNPAVREAFEGVLRFWLDRGVDGFRVDVAHGLIKAEGLPDHLPAGDGDAGLAASPTAASPFFDQDGVHDVYRAWRRVLDDYPGERILVAEAWVEPLSRLFRYVRDDEMDQAFNFTFLMAGVDPGNLHRAVDETFAAAAEVGASPTWVMSNHDTVRHASRFGLPTPPPHQRGIGPADPQPDQPRGRRLAAAMALVELGLPGSAYVYQGDELGLPEHTQLAADERRDPVFARSRGTELGRDGARTPYPWSDTEAHLGFGTRPDAQTWLPQPESHRGLARDVQRAAAGSQLGLYTELIALRRARGIGRGTFAWHALDDPGAGLLAFTSATATGTVLVIANLTAAPRTLTGLPAGEILAASHPDAMSDGVLSADSAVWIALE</sequence>
<dbReference type="FunFam" id="3.90.400.10:FF:000002">
    <property type="entry name" value="Sucrose isomerase"/>
    <property type="match status" value="1"/>
</dbReference>
<feature type="region of interest" description="Disordered" evidence="4">
    <location>
        <begin position="340"/>
        <end position="362"/>
    </location>
</feature>
<dbReference type="GO" id="GO:0009313">
    <property type="term" value="P:oligosaccharide catabolic process"/>
    <property type="evidence" value="ECO:0007669"/>
    <property type="project" value="TreeGrafter"/>
</dbReference>
<dbReference type="Pfam" id="PF00128">
    <property type="entry name" value="Alpha-amylase"/>
    <property type="match status" value="1"/>
</dbReference>
<keyword evidence="3" id="KW-0326">Glycosidase</keyword>